<dbReference type="PANTHER" id="PTHR23082">
    <property type="entry name" value="TRANSCRIPTION INITIATION FACTOR IIIC TFIIIC , POLYPEPTIDE 3-RELATED"/>
    <property type="match status" value="1"/>
</dbReference>
<dbReference type="PROSITE" id="PS50005">
    <property type="entry name" value="TPR"/>
    <property type="match status" value="2"/>
</dbReference>
<dbReference type="PANTHER" id="PTHR23082:SF0">
    <property type="entry name" value="GENERAL TRANSCRIPTION FACTOR 3C POLYPEPTIDE 3"/>
    <property type="match status" value="1"/>
</dbReference>
<dbReference type="GO" id="GO:0000127">
    <property type="term" value="C:transcription factor TFIIIC complex"/>
    <property type="evidence" value="ECO:0007669"/>
    <property type="project" value="TreeGrafter"/>
</dbReference>
<keyword evidence="1" id="KW-0802">TPR repeat</keyword>
<dbReference type="SUPFAM" id="SSF81901">
    <property type="entry name" value="HCP-like"/>
    <property type="match status" value="1"/>
</dbReference>
<dbReference type="EMBL" id="HBUF01051587">
    <property type="protein sequence ID" value="CAG6622021.1"/>
    <property type="molecule type" value="Transcribed_RNA"/>
</dbReference>
<evidence type="ECO:0000313" key="3">
    <source>
        <dbReference type="EMBL" id="CAG6622021.1"/>
    </source>
</evidence>
<dbReference type="InterPro" id="IPR011990">
    <property type="entry name" value="TPR-like_helical_dom_sf"/>
</dbReference>
<dbReference type="InterPro" id="IPR019734">
    <property type="entry name" value="TPR_rpt"/>
</dbReference>
<feature type="compositionally biased region" description="Basic residues" evidence="2">
    <location>
        <begin position="177"/>
        <end position="187"/>
    </location>
</feature>
<dbReference type="SUPFAM" id="SSF48452">
    <property type="entry name" value="TPR-like"/>
    <property type="match status" value="2"/>
</dbReference>
<dbReference type="AlphaFoldDB" id="A0A8D8MEV9"/>
<sequence length="1005" mass="113900">MPIANPLVNAWTVTPLQPVVNHLSVGQVPILVSKDHSLHCLLTRSHIVFSSRIFSLNNMAENTDGINYQVIEEIVSLEDAMEVDLALDYEELEQVSEEKSLQQKYVSGEISFTEYSSQLGALYENLEEAEDPLEEVEEITVGPDDLLEDDQSSTDSIESPGSPSTRKGNKGITIGVGKKKSRVKRQRPRVKLPNALKGMLGEATIMFLKKENRQKAIEMVLEVVRQSPNASEAYKTLATMYEEVGDLATSIKMLLIGAHLSSDNAEEWIRLGTHFEKIGDIKQAITCFSKALKQDVSRIDIHDRRLRLCEEIDMKNRGFILVGYQRYLKNLNSESDPFTVLEISTRAAHLCHTARNFTQAAAALDTAFKFAPHHVGPDHVNLYLEVLLELGRYATCVRVLTEFAHIGMDYVVLRDPSSGEPPVAHSSSTPSDEPPSYETNLQVTGFTLPSDPPRPEILSKLVITLVHLKCEPLFLRLLDSLEFDVEVYGDLYLDITEALIREKYFSSTVQLLKRLIESEKYNQPGVWKQLAESHENMGNMAECKIAYHRLLEQVPLNVDVRRHLSELYMKEDNTQEALRVLRQTDIQSYTPSTESRNSLVPPHSNIIKHEATDPLAPVKYKPKRKKGALDPGALPMKRDDGAVEAVVPSAATELISAPLLVEQLTLMMNTGQSIVDPGEYFDVMNLLLSQQSIQVQNPSEAKILFTRSRTMKKSEMIATQRGISKDTILDNRARFTSEPTPSFTSVNTLYRHSLEIARLTNDYQPLQRIILQVFGSFLLMNENTAYTDQLTLDACIILFNTNNIEYCYQLFRHLLFKFTNSKIALNLMNMITLKNYDTRTIRNTLRLFQANPNNFGLNVIYANNCNLTSNYKYCINEYAILSRSVDHKEPLYLLLLAVSYTNISCARFMDKKAFLVSHALAWIFKYKTVRGQPIYQEVYYNIGRLYHQVGLLSQAVSFYKRALSSPPLLPQYNLQSEIAYNLHLVYLSSGNRNLALHTLNTYLVV</sequence>
<feature type="repeat" description="TPR" evidence="1">
    <location>
        <begin position="936"/>
        <end position="969"/>
    </location>
</feature>
<reference evidence="3" key="1">
    <citation type="submission" date="2021-05" db="EMBL/GenBank/DDBJ databases">
        <authorList>
            <person name="Alioto T."/>
            <person name="Alioto T."/>
            <person name="Gomez Garrido J."/>
        </authorList>
    </citation>
    <scope>NUCLEOTIDE SEQUENCE</scope>
</reference>
<feature type="compositionally biased region" description="Polar residues" evidence="2">
    <location>
        <begin position="153"/>
        <end position="166"/>
    </location>
</feature>
<dbReference type="PROSITE" id="PS50293">
    <property type="entry name" value="TPR_REGION"/>
    <property type="match status" value="1"/>
</dbReference>
<dbReference type="Gene3D" id="1.25.40.10">
    <property type="entry name" value="Tetratricopeptide repeat domain"/>
    <property type="match status" value="2"/>
</dbReference>
<dbReference type="GO" id="GO:0006383">
    <property type="term" value="P:transcription by RNA polymerase III"/>
    <property type="evidence" value="ECO:0007669"/>
    <property type="project" value="InterPro"/>
</dbReference>
<evidence type="ECO:0000256" key="2">
    <source>
        <dbReference type="SAM" id="MobiDB-lite"/>
    </source>
</evidence>
<protein>
    <submittedName>
        <fullName evidence="3">General transcription factor 3C polypeptide 3</fullName>
    </submittedName>
</protein>
<proteinExistence type="predicted"/>
<organism evidence="3">
    <name type="scientific">Cacopsylla melanoneura</name>
    <dbReference type="NCBI Taxonomy" id="428564"/>
    <lineage>
        <taxon>Eukaryota</taxon>
        <taxon>Metazoa</taxon>
        <taxon>Ecdysozoa</taxon>
        <taxon>Arthropoda</taxon>
        <taxon>Hexapoda</taxon>
        <taxon>Insecta</taxon>
        <taxon>Pterygota</taxon>
        <taxon>Neoptera</taxon>
        <taxon>Paraneoptera</taxon>
        <taxon>Hemiptera</taxon>
        <taxon>Sternorrhyncha</taxon>
        <taxon>Psylloidea</taxon>
        <taxon>Psyllidae</taxon>
        <taxon>Psyllinae</taxon>
        <taxon>Cacopsylla</taxon>
    </lineage>
</organism>
<feature type="region of interest" description="Disordered" evidence="2">
    <location>
        <begin position="419"/>
        <end position="439"/>
    </location>
</feature>
<feature type="compositionally biased region" description="Polar residues" evidence="2">
    <location>
        <begin position="425"/>
        <end position="439"/>
    </location>
</feature>
<feature type="region of interest" description="Disordered" evidence="2">
    <location>
        <begin position="143"/>
        <end position="187"/>
    </location>
</feature>
<name>A0A8D8MEV9_9HEMI</name>
<dbReference type="Pfam" id="PF13181">
    <property type="entry name" value="TPR_8"/>
    <property type="match status" value="1"/>
</dbReference>
<evidence type="ECO:0000256" key="1">
    <source>
        <dbReference type="PROSITE-ProRule" id="PRU00339"/>
    </source>
</evidence>
<dbReference type="SMART" id="SM00028">
    <property type="entry name" value="TPR"/>
    <property type="match status" value="5"/>
</dbReference>
<accession>A0A8D8MEV9</accession>
<feature type="repeat" description="TPR" evidence="1">
    <location>
        <begin position="265"/>
        <end position="298"/>
    </location>
</feature>
<dbReference type="InterPro" id="IPR039340">
    <property type="entry name" value="Tfc4/TFIIIC-102/Sfc4"/>
</dbReference>